<dbReference type="EMBL" id="BAAANY010000001">
    <property type="protein sequence ID" value="GAA1656276.1"/>
    <property type="molecule type" value="Genomic_DNA"/>
</dbReference>
<name>A0ABP4RNM9_9ACTN</name>
<evidence type="ECO:0000313" key="2">
    <source>
        <dbReference type="Proteomes" id="UP001500618"/>
    </source>
</evidence>
<dbReference type="InterPro" id="IPR029058">
    <property type="entry name" value="AB_hydrolase_fold"/>
</dbReference>
<evidence type="ECO:0000313" key="1">
    <source>
        <dbReference type="EMBL" id="GAA1656276.1"/>
    </source>
</evidence>
<dbReference type="Gene3D" id="3.40.50.1820">
    <property type="entry name" value="alpha/beta hydrolase"/>
    <property type="match status" value="1"/>
</dbReference>
<accession>A0ABP4RNM9</accession>
<dbReference type="Proteomes" id="UP001500618">
    <property type="component" value="Unassembled WGS sequence"/>
</dbReference>
<keyword evidence="2" id="KW-1185">Reference proteome</keyword>
<sequence>MTLPYYASYPLSGSSKVTGAVVVIHGTERNAEHYFELTQRAAAAFGDKAEIVAPWFQTNDDKPSSSDAYWTNGGDGSWKDGGDAVRPKGLSSYDVIDQILRKLADKSTFPHLTKITLLGHSAGAQFIQRYAAGAPSIAANIHIVVANPSSYLYLNSTRPASTSGCSDYNDYKYGLDNRNRYMRTSSDEKIVQQYTSRQVTYLLGEADTVQNGDMDESCPANAQGENRFERGKFYFSAIHSAYPSAPQDLSTVPGVGHDNEAMINSAQGKAAIFRGW</sequence>
<reference evidence="2" key="1">
    <citation type="journal article" date="2019" name="Int. J. Syst. Evol. Microbiol.">
        <title>The Global Catalogue of Microorganisms (GCM) 10K type strain sequencing project: providing services to taxonomists for standard genome sequencing and annotation.</title>
        <authorList>
            <consortium name="The Broad Institute Genomics Platform"/>
            <consortium name="The Broad Institute Genome Sequencing Center for Infectious Disease"/>
            <person name="Wu L."/>
            <person name="Ma J."/>
        </authorList>
    </citation>
    <scope>NUCLEOTIDE SEQUENCE [LARGE SCALE GENOMIC DNA]</scope>
    <source>
        <strain evidence="2">JCM 14718</strain>
    </source>
</reference>
<comment type="caution">
    <text evidence="1">The sequence shown here is derived from an EMBL/GenBank/DDBJ whole genome shotgun (WGS) entry which is preliminary data.</text>
</comment>
<dbReference type="SUPFAM" id="SSF53474">
    <property type="entry name" value="alpha/beta-Hydrolases"/>
    <property type="match status" value="1"/>
</dbReference>
<dbReference type="PANTHER" id="PTHR35560">
    <property type="entry name" value="BLL0132 PROTEIN"/>
    <property type="match status" value="1"/>
</dbReference>
<keyword evidence="1" id="KW-0378">Hydrolase</keyword>
<proteinExistence type="predicted"/>
<gene>
    <name evidence="1" type="ORF">GCM10009765_01990</name>
</gene>
<dbReference type="PANTHER" id="PTHR35560:SF3">
    <property type="entry name" value="PEPTIDASE S9 PROLYL OLIGOPEPTIDASE CATALYTIC DOMAIN-CONTAINING PROTEIN"/>
    <property type="match status" value="1"/>
</dbReference>
<dbReference type="GO" id="GO:0016787">
    <property type="term" value="F:hydrolase activity"/>
    <property type="evidence" value="ECO:0007669"/>
    <property type="project" value="UniProtKB-KW"/>
</dbReference>
<organism evidence="1 2">
    <name type="scientific">Fodinicola feengrottensis</name>
    <dbReference type="NCBI Taxonomy" id="435914"/>
    <lineage>
        <taxon>Bacteria</taxon>
        <taxon>Bacillati</taxon>
        <taxon>Actinomycetota</taxon>
        <taxon>Actinomycetes</taxon>
        <taxon>Mycobacteriales</taxon>
        <taxon>Fodinicola</taxon>
    </lineage>
</organism>
<protein>
    <submittedName>
        <fullName evidence="1">Alpha/beta hydrolase</fullName>
    </submittedName>
</protein>